<keyword evidence="1" id="KW-1133">Transmembrane helix</keyword>
<evidence type="ECO:0000256" key="1">
    <source>
        <dbReference type="SAM" id="Phobius"/>
    </source>
</evidence>
<dbReference type="PANTHER" id="PTHR35394">
    <property type="entry name" value="DUF3176 DOMAIN-CONTAINING PROTEIN"/>
    <property type="match status" value="1"/>
</dbReference>
<feature type="non-terminal residue" evidence="2">
    <location>
        <position position="1"/>
    </location>
</feature>
<dbReference type="AlphaFoldDB" id="A0A6G1KJJ0"/>
<dbReference type="Proteomes" id="UP000799428">
    <property type="component" value="Unassembled WGS sequence"/>
</dbReference>
<name>A0A6G1KJJ0_9PLEO</name>
<keyword evidence="1" id="KW-0472">Membrane</keyword>
<dbReference type="OrthoDB" id="5242705at2759"/>
<accession>A0A6G1KJJ0</accession>
<feature type="non-terminal residue" evidence="2">
    <location>
        <position position="111"/>
    </location>
</feature>
<dbReference type="Pfam" id="PF11374">
    <property type="entry name" value="DUF3176"/>
    <property type="match status" value="1"/>
</dbReference>
<feature type="transmembrane region" description="Helical" evidence="1">
    <location>
        <begin position="20"/>
        <end position="42"/>
    </location>
</feature>
<evidence type="ECO:0000313" key="3">
    <source>
        <dbReference type="Proteomes" id="UP000799428"/>
    </source>
</evidence>
<keyword evidence="1" id="KW-0812">Transmembrane</keyword>
<protein>
    <submittedName>
        <fullName evidence="2">Uncharacterized protein</fullName>
    </submittedName>
</protein>
<dbReference type="EMBL" id="MU005765">
    <property type="protein sequence ID" value="KAF2712998.1"/>
    <property type="molecule type" value="Genomic_DNA"/>
</dbReference>
<evidence type="ECO:0000313" key="2">
    <source>
        <dbReference type="EMBL" id="KAF2712998.1"/>
    </source>
</evidence>
<reference evidence="2" key="1">
    <citation type="journal article" date="2020" name="Stud. Mycol.">
        <title>101 Dothideomycetes genomes: a test case for predicting lifestyles and emergence of pathogens.</title>
        <authorList>
            <person name="Haridas S."/>
            <person name="Albert R."/>
            <person name="Binder M."/>
            <person name="Bloem J."/>
            <person name="Labutti K."/>
            <person name="Salamov A."/>
            <person name="Andreopoulos B."/>
            <person name="Baker S."/>
            <person name="Barry K."/>
            <person name="Bills G."/>
            <person name="Bluhm B."/>
            <person name="Cannon C."/>
            <person name="Castanera R."/>
            <person name="Culley D."/>
            <person name="Daum C."/>
            <person name="Ezra D."/>
            <person name="Gonzalez J."/>
            <person name="Henrissat B."/>
            <person name="Kuo A."/>
            <person name="Liang C."/>
            <person name="Lipzen A."/>
            <person name="Lutzoni F."/>
            <person name="Magnuson J."/>
            <person name="Mondo S."/>
            <person name="Nolan M."/>
            <person name="Ohm R."/>
            <person name="Pangilinan J."/>
            <person name="Park H.-J."/>
            <person name="Ramirez L."/>
            <person name="Alfaro M."/>
            <person name="Sun H."/>
            <person name="Tritt A."/>
            <person name="Yoshinaga Y."/>
            <person name="Zwiers L.-H."/>
            <person name="Turgeon B."/>
            <person name="Goodwin S."/>
            <person name="Spatafora J."/>
            <person name="Crous P."/>
            <person name="Grigoriev I."/>
        </authorList>
    </citation>
    <scope>NUCLEOTIDE SEQUENCE</scope>
    <source>
        <strain evidence="2">CBS 279.74</strain>
    </source>
</reference>
<proteinExistence type="predicted"/>
<keyword evidence="3" id="KW-1185">Reference proteome</keyword>
<dbReference type="PANTHER" id="PTHR35394:SF5">
    <property type="entry name" value="DUF3176 DOMAIN-CONTAINING PROTEIN"/>
    <property type="match status" value="1"/>
</dbReference>
<gene>
    <name evidence="2" type="ORF">K504DRAFT_345491</name>
</gene>
<organism evidence="2 3">
    <name type="scientific">Pleomassaria siparia CBS 279.74</name>
    <dbReference type="NCBI Taxonomy" id="1314801"/>
    <lineage>
        <taxon>Eukaryota</taxon>
        <taxon>Fungi</taxon>
        <taxon>Dikarya</taxon>
        <taxon>Ascomycota</taxon>
        <taxon>Pezizomycotina</taxon>
        <taxon>Dothideomycetes</taxon>
        <taxon>Pleosporomycetidae</taxon>
        <taxon>Pleosporales</taxon>
        <taxon>Pleomassariaceae</taxon>
        <taxon>Pleomassaria</taxon>
    </lineage>
</organism>
<sequence>RTSRSLLTLINEWRWELFCWLFGTVALTAIITLLVVFHDALLSKWSSKVRTTAIIAGLAQASTSSLLVPISSGIAQLKWTWFHQTRATFDLDSFDRASRGPEGSFLLIFRL</sequence>
<dbReference type="InterPro" id="IPR021514">
    <property type="entry name" value="DUF3176"/>
</dbReference>